<dbReference type="Proteomes" id="UP000245708">
    <property type="component" value="Unassembled WGS sequence"/>
</dbReference>
<keyword evidence="3" id="KW-1185">Reference proteome</keyword>
<reference evidence="2 3" key="1">
    <citation type="submission" date="2018-05" db="EMBL/GenBank/DDBJ databases">
        <title>Genomic Encyclopedia of Type Strains, Phase IV (KMG-IV): sequencing the most valuable type-strain genomes for metagenomic binning, comparative biology and taxonomic classification.</title>
        <authorList>
            <person name="Goeker M."/>
        </authorList>
    </citation>
    <scope>NUCLEOTIDE SEQUENCE [LARGE SCALE GENOMIC DNA]</scope>
    <source>
        <strain evidence="2 3">DSM 16097</strain>
    </source>
</reference>
<name>A0A316H3D7_9RHOB</name>
<dbReference type="InterPro" id="IPR033455">
    <property type="entry name" value="AbiEi_3_N"/>
</dbReference>
<comment type="caution">
    <text evidence="2">The sequence shown here is derived from an EMBL/GenBank/DDBJ whole genome shotgun (WGS) entry which is preliminary data.</text>
</comment>
<feature type="domain" description="Transcriptional regulator AbiEi antitoxin N-terminal" evidence="1">
    <location>
        <begin position="7"/>
        <end position="101"/>
    </location>
</feature>
<dbReference type="Pfam" id="PF11459">
    <property type="entry name" value="AbiEi_3"/>
    <property type="match status" value="1"/>
</dbReference>
<gene>
    <name evidence="2" type="ORF">C7455_10148</name>
</gene>
<dbReference type="RefSeq" id="WP_109663928.1">
    <property type="nucleotide sequence ID" value="NZ_QGGW01000001.1"/>
</dbReference>
<dbReference type="InterPro" id="IPR021561">
    <property type="entry name" value="AbiEi_3"/>
</dbReference>
<organism evidence="2 3">
    <name type="scientific">Roseicyclus mahoneyensis</name>
    <dbReference type="NCBI Taxonomy" id="164332"/>
    <lineage>
        <taxon>Bacteria</taxon>
        <taxon>Pseudomonadati</taxon>
        <taxon>Pseudomonadota</taxon>
        <taxon>Alphaproteobacteria</taxon>
        <taxon>Rhodobacterales</taxon>
        <taxon>Roseobacteraceae</taxon>
        <taxon>Roseicyclus</taxon>
    </lineage>
</organism>
<proteinExistence type="predicted"/>
<dbReference type="AlphaFoldDB" id="A0A316H3D7"/>
<protein>
    <submittedName>
        <fullName evidence="2">Transcriptional regulator with AbiEi antitoxin domain of type IV toxin-antitoxin system</fullName>
    </submittedName>
</protein>
<sequence length="288" mass="32873">MSEEKGSKLNHLQMALPQGLIVDSVWMEKNGFQPSLRNRYVSSGWLEQPARGVYRRPKGKMTDAPLRWQQVVLSLQLLLEYPLIVGGMTALDLHGFAHYLSPDLRTVHLYGRVRPPGWLNKLDLPQHFVVHNSDTLFAEDPIAFGLGSLAYDVRKDTARNHSKLSSGSLEELSWGQWEWPLTLSSPERAYLEFLDELPGNASFHHADMIMQGAVNFRPGRLKKLLSDCKSIKVKRLFFFFADRHRHAWRKQLDPDTFDLGSGKRMLVRGGRLDPVYQITVPGDLDAEQ</sequence>
<evidence type="ECO:0000313" key="2">
    <source>
        <dbReference type="EMBL" id="PWK62023.1"/>
    </source>
</evidence>
<dbReference type="OrthoDB" id="1550938at2"/>
<accession>A0A316H3D7</accession>
<dbReference type="Pfam" id="PF17194">
    <property type="entry name" value="AbiEi_3_N"/>
    <property type="match status" value="1"/>
</dbReference>
<dbReference type="EMBL" id="QGGW01000001">
    <property type="protein sequence ID" value="PWK62023.1"/>
    <property type="molecule type" value="Genomic_DNA"/>
</dbReference>
<evidence type="ECO:0000313" key="3">
    <source>
        <dbReference type="Proteomes" id="UP000245708"/>
    </source>
</evidence>
<evidence type="ECO:0000259" key="1">
    <source>
        <dbReference type="Pfam" id="PF17194"/>
    </source>
</evidence>